<accession>A0A085UT80</accession>
<evidence type="ECO:0000313" key="1">
    <source>
        <dbReference type="EMBL" id="KFE46393.1"/>
    </source>
</evidence>
<evidence type="ECO:0000313" key="2">
    <source>
        <dbReference type="Proteomes" id="UP000028643"/>
    </source>
</evidence>
<dbReference type="AlphaFoldDB" id="A0A085UT80"/>
<organism evidence="1 2">
    <name type="scientific">Pseudomonas syringae</name>
    <dbReference type="NCBI Taxonomy" id="317"/>
    <lineage>
        <taxon>Bacteria</taxon>
        <taxon>Pseudomonadati</taxon>
        <taxon>Pseudomonadota</taxon>
        <taxon>Gammaproteobacteria</taxon>
        <taxon>Pseudomonadales</taxon>
        <taxon>Pseudomonadaceae</taxon>
        <taxon>Pseudomonas</taxon>
    </lineage>
</organism>
<comment type="caution">
    <text evidence="1">The sequence shown here is derived from an EMBL/GenBank/DDBJ whole genome shotgun (WGS) entry which is preliminary data.</text>
</comment>
<sequence length="86" mass="9782">MLILTVRRLNPAVDFNDRQEISRSVRHLQAVQRISTKFRIVLQKGGFIAEGCFWITGIWGWFSDGLGRVLRVFAHGRRNALASAAE</sequence>
<dbReference type="PATRIC" id="fig|317.174.peg.5148"/>
<dbReference type="Proteomes" id="UP000028643">
    <property type="component" value="Unassembled WGS sequence"/>
</dbReference>
<dbReference type="RefSeq" id="WP_020291707.1">
    <property type="nucleotide sequence ID" value="NZ_JPQT01000137.1"/>
</dbReference>
<protein>
    <submittedName>
        <fullName evidence="1">Uncharacterized protein</fullName>
    </submittedName>
</protein>
<gene>
    <name evidence="1" type="ORF">IV02_25190</name>
</gene>
<reference evidence="1 2" key="1">
    <citation type="submission" date="2014-07" db="EMBL/GenBank/DDBJ databases">
        <title>Draft Genome Sequences of Environmental Pseudomonas syringae strains.</title>
        <authorList>
            <person name="Baltrus D.A."/>
            <person name="Berge O."/>
            <person name="Morris C."/>
        </authorList>
    </citation>
    <scope>NUCLEOTIDE SEQUENCE [LARGE SCALE GENOMIC DNA]</scope>
    <source>
        <strain evidence="1 2">CEB003</strain>
    </source>
</reference>
<name>A0A085UT80_PSESX</name>
<dbReference type="EMBL" id="JPQT01000137">
    <property type="protein sequence ID" value="KFE46393.1"/>
    <property type="molecule type" value="Genomic_DNA"/>
</dbReference>
<proteinExistence type="predicted"/>